<dbReference type="EMBL" id="CP136862">
    <property type="protein sequence ID" value="WOJ90552.1"/>
    <property type="molecule type" value="Genomic_DNA"/>
</dbReference>
<feature type="signal peptide" evidence="1">
    <location>
        <begin position="1"/>
        <end position="20"/>
    </location>
</feature>
<name>A0ABZ0HTC6_9HYPH</name>
<feature type="chain" id="PRO_5046488223" evidence="1">
    <location>
        <begin position="21"/>
        <end position="166"/>
    </location>
</feature>
<gene>
    <name evidence="2" type="ORF">RZS28_04460</name>
</gene>
<protein>
    <submittedName>
        <fullName evidence="2">Uncharacterized protein</fullName>
    </submittedName>
</protein>
<sequence length="166" mass="16495">MTRSLLMRAAVLIAVLIVSALQPADAFRGGGFGGAHFGGGGAWHAGGVGPAGGAWHAGGAHADWGGTWHADGWHAGGYYGGGFNGPGVVNHYYGGGCWNCGAAAAAVGLAAGAAATAYAIGALVSTVPAGCPYQTVAGANYYVCDGTWFQPYYGANGLYYRVVPPL</sequence>
<accession>A0ABZ0HTC6</accession>
<keyword evidence="3" id="KW-1185">Reference proteome</keyword>
<organism evidence="2 3">
    <name type="scientific">Methylocapsa polymorpha</name>
    <dbReference type="NCBI Taxonomy" id="3080828"/>
    <lineage>
        <taxon>Bacteria</taxon>
        <taxon>Pseudomonadati</taxon>
        <taxon>Pseudomonadota</taxon>
        <taxon>Alphaproteobacteria</taxon>
        <taxon>Hyphomicrobiales</taxon>
        <taxon>Beijerinckiaceae</taxon>
        <taxon>Methylocapsa</taxon>
    </lineage>
</organism>
<evidence type="ECO:0000256" key="1">
    <source>
        <dbReference type="SAM" id="SignalP"/>
    </source>
</evidence>
<dbReference type="RefSeq" id="WP_407340099.1">
    <property type="nucleotide sequence ID" value="NZ_CP136862.1"/>
</dbReference>
<proteinExistence type="predicted"/>
<evidence type="ECO:0000313" key="3">
    <source>
        <dbReference type="Proteomes" id="UP001626536"/>
    </source>
</evidence>
<keyword evidence="1" id="KW-0732">Signal</keyword>
<reference evidence="2 3" key="1">
    <citation type="submission" date="2023-10" db="EMBL/GenBank/DDBJ databases">
        <title>Novel methanotroph of the genus Methylocapsa from a subarctic wetland.</title>
        <authorList>
            <person name="Belova S.E."/>
            <person name="Oshkin I.Y."/>
            <person name="Miroshnikov K."/>
            <person name="Dedysh S.N."/>
        </authorList>
    </citation>
    <scope>NUCLEOTIDE SEQUENCE [LARGE SCALE GENOMIC DNA]</scope>
    <source>
        <strain evidence="2 3">RX1</strain>
    </source>
</reference>
<dbReference type="Proteomes" id="UP001626536">
    <property type="component" value="Chromosome"/>
</dbReference>
<evidence type="ECO:0000313" key="2">
    <source>
        <dbReference type="EMBL" id="WOJ90552.1"/>
    </source>
</evidence>